<keyword evidence="2" id="KW-1185">Reference proteome</keyword>
<dbReference type="OrthoDB" id="839537at2"/>
<proteinExistence type="predicted"/>
<dbReference type="Proteomes" id="UP000036520">
    <property type="component" value="Chromosome"/>
</dbReference>
<gene>
    <name evidence="1" type="ORF">CA2015_1223</name>
</gene>
<sequence length="146" mass="16285">MKIIKGIVLIASILLINTSKIQAQQAGGSFLVSAGMDLIRTDLYKILERAQFGAEVNYFYRHQLSFSGGYEYNINHPNQVTAGLRYYPLEPLFLRARALLGNGADLGLGAGYTYNLSYRFRVEGITDYYVQRQALGIRVGLAVLIN</sequence>
<evidence type="ECO:0000313" key="2">
    <source>
        <dbReference type="Proteomes" id="UP000036520"/>
    </source>
</evidence>
<evidence type="ECO:0000313" key="1">
    <source>
        <dbReference type="EMBL" id="AKP50671.1"/>
    </source>
</evidence>
<dbReference type="KEGG" id="camu:CA2015_1223"/>
<reference evidence="1 2" key="1">
    <citation type="submission" date="2015-07" db="EMBL/GenBank/DDBJ databases">
        <authorList>
            <person name="Kim K.M."/>
        </authorList>
    </citation>
    <scope>NUCLEOTIDE SEQUENCE [LARGE SCALE GENOMIC DNA]</scope>
    <source>
        <strain evidence="1 2">KCTC 12363</strain>
    </source>
</reference>
<dbReference type="EMBL" id="CP012040">
    <property type="protein sequence ID" value="AKP50671.1"/>
    <property type="molecule type" value="Genomic_DNA"/>
</dbReference>
<name>A0A0H4P889_9BACT</name>
<dbReference type="STRING" id="320787.CA2015_1223"/>
<accession>A0A0H4P889</accession>
<dbReference type="AlphaFoldDB" id="A0A0H4P889"/>
<protein>
    <recommendedName>
        <fullName evidence="3">Outer membrane protein beta-barrel domain-containing protein</fullName>
    </recommendedName>
</protein>
<dbReference type="RefSeq" id="WP_048641095.1">
    <property type="nucleotide sequence ID" value="NZ_CAXBGM010000115.1"/>
</dbReference>
<organism evidence="1 2">
    <name type="scientific">Cyclobacterium amurskyense</name>
    <dbReference type="NCBI Taxonomy" id="320787"/>
    <lineage>
        <taxon>Bacteria</taxon>
        <taxon>Pseudomonadati</taxon>
        <taxon>Bacteroidota</taxon>
        <taxon>Cytophagia</taxon>
        <taxon>Cytophagales</taxon>
        <taxon>Cyclobacteriaceae</taxon>
        <taxon>Cyclobacterium</taxon>
    </lineage>
</organism>
<evidence type="ECO:0008006" key="3">
    <source>
        <dbReference type="Google" id="ProtNLM"/>
    </source>
</evidence>